<accession>U2USG8</accession>
<protein>
    <submittedName>
        <fullName evidence="2">Transposase, IS116/IS110/IS902 family</fullName>
    </submittedName>
</protein>
<dbReference type="eggNOG" id="COG3547">
    <property type="taxonomic scope" value="Bacteria"/>
</dbReference>
<organism evidence="2 3">
    <name type="scientific">Olsenella profusa F0195</name>
    <dbReference type="NCBI Taxonomy" id="1125712"/>
    <lineage>
        <taxon>Bacteria</taxon>
        <taxon>Bacillati</taxon>
        <taxon>Actinomycetota</taxon>
        <taxon>Coriobacteriia</taxon>
        <taxon>Coriobacteriales</taxon>
        <taxon>Atopobiaceae</taxon>
        <taxon>Olsenella</taxon>
    </lineage>
</organism>
<dbReference type="GO" id="GO:0004803">
    <property type="term" value="F:transposase activity"/>
    <property type="evidence" value="ECO:0007669"/>
    <property type="project" value="InterPro"/>
</dbReference>
<evidence type="ECO:0000259" key="1">
    <source>
        <dbReference type="Pfam" id="PF02371"/>
    </source>
</evidence>
<dbReference type="PANTHER" id="PTHR33055:SF3">
    <property type="entry name" value="PUTATIVE TRANSPOSASE FOR IS117-RELATED"/>
    <property type="match status" value="1"/>
</dbReference>
<keyword evidence="3" id="KW-1185">Reference proteome</keyword>
<comment type="caution">
    <text evidence="2">The sequence shown here is derived from an EMBL/GenBank/DDBJ whole genome shotgun (WGS) entry which is preliminary data.</text>
</comment>
<dbReference type="InterPro" id="IPR003346">
    <property type="entry name" value="Transposase_20"/>
</dbReference>
<dbReference type="Pfam" id="PF02371">
    <property type="entry name" value="Transposase_20"/>
    <property type="match status" value="1"/>
</dbReference>
<sequence length="361" mass="39335">MMYSTSIGLDVHARSISAAAFVFETGEVSQRTFGYDPQGVAAWARSLPQPAGCLYESGPTGFDLQRRLLALGLPCHVGAVTRMLRPSGERVKTDRRDALFLSRLLAVGEFVECEPPTPAMEAARDLSRAREDAREALMRARHQLSKFLLRKGHVWPRGRSTWTRAHREWLRSIELADPCERLVLEEYVAQVRECEERRERLDAAIAERSRADDLAGVTSRLCALRGVSTVTAFGIAVEIGGFSRFATPRALMSFVGLVPSESSSGETVSRGRITKTGNSHVRRLLVEAAWHHARPLSPASEADAAASSGLSAGAAGIASRANRRLHHRCLDLRARGKGANVTNVAVARELAGFCWALALAG</sequence>
<dbReference type="AlphaFoldDB" id="U2USG8"/>
<dbReference type="InterPro" id="IPR047650">
    <property type="entry name" value="Transpos_IS110"/>
</dbReference>
<gene>
    <name evidence="2" type="ORF">HMPREF1316_0852</name>
</gene>
<dbReference type="GO" id="GO:0003677">
    <property type="term" value="F:DNA binding"/>
    <property type="evidence" value="ECO:0007669"/>
    <property type="project" value="InterPro"/>
</dbReference>
<dbReference type="RefSeq" id="WP_021727452.1">
    <property type="nucleotide sequence ID" value="NZ_AWEZ01000073.1"/>
</dbReference>
<dbReference type="PANTHER" id="PTHR33055">
    <property type="entry name" value="TRANSPOSASE FOR INSERTION SEQUENCE ELEMENT IS1111A"/>
    <property type="match status" value="1"/>
</dbReference>
<dbReference type="STRING" id="1125712.HMPREF1316_0852"/>
<name>U2USG8_9ACTN</name>
<reference evidence="2 3" key="1">
    <citation type="submission" date="2013-08" db="EMBL/GenBank/DDBJ databases">
        <authorList>
            <person name="Durkin A.S."/>
            <person name="Haft D.R."/>
            <person name="McCorrison J."/>
            <person name="Torralba M."/>
            <person name="Gillis M."/>
            <person name="Haft D.H."/>
            <person name="Methe B."/>
            <person name="Sutton G."/>
            <person name="Nelson K.E."/>
        </authorList>
    </citation>
    <scope>NUCLEOTIDE SEQUENCE [LARGE SCALE GENOMIC DNA]</scope>
    <source>
        <strain evidence="2 3">F0195</strain>
    </source>
</reference>
<evidence type="ECO:0000313" key="2">
    <source>
        <dbReference type="EMBL" id="ERL06067.1"/>
    </source>
</evidence>
<feature type="domain" description="Transposase IS116/IS110/IS902 C-terminal" evidence="1">
    <location>
        <begin position="220"/>
        <end position="294"/>
    </location>
</feature>
<dbReference type="GO" id="GO:0006313">
    <property type="term" value="P:DNA transposition"/>
    <property type="evidence" value="ECO:0007669"/>
    <property type="project" value="InterPro"/>
</dbReference>
<dbReference type="Proteomes" id="UP000016638">
    <property type="component" value="Unassembled WGS sequence"/>
</dbReference>
<evidence type="ECO:0000313" key="3">
    <source>
        <dbReference type="Proteomes" id="UP000016638"/>
    </source>
</evidence>
<dbReference type="EMBL" id="AWEZ01000073">
    <property type="protein sequence ID" value="ERL06067.1"/>
    <property type="molecule type" value="Genomic_DNA"/>
</dbReference>
<dbReference type="PATRIC" id="fig|1125712.3.peg.2518"/>
<dbReference type="NCBIfam" id="NF033542">
    <property type="entry name" value="transpos_IS110"/>
    <property type="match status" value="1"/>
</dbReference>
<proteinExistence type="predicted"/>